<sequence>MNKVIVEALRAKLETKETNFNPAEFEEDAILILGLQCTMEPESFGPNGWFLNLMACVLSEQYEAVRALVWREDNVKNIYRCLDYLYETVFIGHMCPCELQELKDRVYQITY</sequence>
<reference evidence="1 2" key="1">
    <citation type="submission" date="2019-01" db="EMBL/GenBank/DDBJ databases">
        <authorList>
            <person name="Le T.S."/>
            <person name="Kurtboke I."/>
        </authorList>
    </citation>
    <scope>NUCLEOTIDE SEQUENCE [LARGE SCALE GENOMIC DNA]</scope>
</reference>
<proteinExistence type="predicted"/>
<protein>
    <submittedName>
        <fullName evidence="1">Uncharacterized protein</fullName>
    </submittedName>
</protein>
<dbReference type="Proteomes" id="UP000316194">
    <property type="component" value="Segment"/>
</dbReference>
<evidence type="ECO:0000313" key="1">
    <source>
        <dbReference type="EMBL" id="QCW23270.1"/>
    </source>
</evidence>
<dbReference type="EMBL" id="MK358448">
    <property type="protein sequence ID" value="QCW23270.1"/>
    <property type="molecule type" value="Genomic_DNA"/>
</dbReference>
<name>A0A513SQ53_9CAUD</name>
<evidence type="ECO:0000313" key="2">
    <source>
        <dbReference type="Proteomes" id="UP000316194"/>
    </source>
</evidence>
<accession>A0A513SQ53</accession>
<organism evidence="1 2">
    <name type="scientific">Vibrio phage 5 TSL-2019</name>
    <dbReference type="NCBI Taxonomy" id="2578086"/>
    <lineage>
        <taxon>Viruses</taxon>
        <taxon>Duplodnaviria</taxon>
        <taxon>Heunggongvirae</taxon>
        <taxon>Uroviricota</taxon>
        <taxon>Caudoviricetes</taxon>
        <taxon>Chimalliviridae</taxon>
        <taxon>Gorgonvirinae</taxon>
        <taxon>Aphroditevirus</taxon>
        <taxon>Aphroditevirus USC1</taxon>
    </lineage>
</organism>